<gene>
    <name evidence="1" type="ORF">BLA29_011061</name>
</gene>
<protein>
    <submittedName>
        <fullName evidence="1">Uncharacterized protein</fullName>
    </submittedName>
</protein>
<dbReference type="OrthoDB" id="6515662at2759"/>
<organism evidence="1 2">
    <name type="scientific">Euroglyphus maynei</name>
    <name type="common">Mayne's house dust mite</name>
    <dbReference type="NCBI Taxonomy" id="6958"/>
    <lineage>
        <taxon>Eukaryota</taxon>
        <taxon>Metazoa</taxon>
        <taxon>Ecdysozoa</taxon>
        <taxon>Arthropoda</taxon>
        <taxon>Chelicerata</taxon>
        <taxon>Arachnida</taxon>
        <taxon>Acari</taxon>
        <taxon>Acariformes</taxon>
        <taxon>Sarcoptiformes</taxon>
        <taxon>Astigmata</taxon>
        <taxon>Psoroptidia</taxon>
        <taxon>Analgoidea</taxon>
        <taxon>Pyroglyphidae</taxon>
        <taxon>Pyroglyphinae</taxon>
        <taxon>Euroglyphus</taxon>
    </lineage>
</organism>
<keyword evidence="2" id="KW-1185">Reference proteome</keyword>
<name>A0A1Y3AUG9_EURMA</name>
<evidence type="ECO:0000313" key="1">
    <source>
        <dbReference type="EMBL" id="OTF70835.1"/>
    </source>
</evidence>
<accession>A0A1Y3AUG9</accession>
<dbReference type="AlphaFoldDB" id="A0A1Y3AUG9"/>
<comment type="caution">
    <text evidence="1">The sequence shown here is derived from an EMBL/GenBank/DDBJ whole genome shotgun (WGS) entry which is preliminary data.</text>
</comment>
<dbReference type="EMBL" id="MUJZ01063787">
    <property type="protein sequence ID" value="OTF70835.1"/>
    <property type="molecule type" value="Genomic_DNA"/>
</dbReference>
<evidence type="ECO:0000313" key="2">
    <source>
        <dbReference type="Proteomes" id="UP000194236"/>
    </source>
</evidence>
<reference evidence="1 2" key="1">
    <citation type="submission" date="2017-03" db="EMBL/GenBank/DDBJ databases">
        <title>Genome Survey of Euroglyphus maynei.</title>
        <authorList>
            <person name="Arlian L.G."/>
            <person name="Morgan M.S."/>
            <person name="Rider S.D."/>
        </authorList>
    </citation>
    <scope>NUCLEOTIDE SEQUENCE [LARGE SCALE GENOMIC DNA]</scope>
    <source>
        <strain evidence="1">Arlian Lab</strain>
        <tissue evidence="1">Whole body</tissue>
    </source>
</reference>
<proteinExistence type="predicted"/>
<sequence length="111" mass="13069">MDQTVNECKLILFFSINFILNCKHFSKFLDCPSKECFRKVANFERFLRLYAQKNQQLTQFECVLRDVSIFFNCIKASAGKQPKKMCKKKRYAKIKKRIAKLLSETRLCIGG</sequence>
<dbReference type="Proteomes" id="UP000194236">
    <property type="component" value="Unassembled WGS sequence"/>
</dbReference>